<dbReference type="PANTHER" id="PTHR35468:SF1">
    <property type="entry name" value="MYOSIN-LIKE PROTEIN"/>
    <property type="match status" value="1"/>
</dbReference>
<sequence>MSRTRRLKWHPPSPPSSTILHLPRRTHWRESDSHLNKYGTLENLLDQEQAFYPIVPIVLLNIGYHETRERVDDFEYTEMMDSRRCSRDFEDEKCNFMRNKREVALKKMEKNRKLYEGKNVSVMLEEEIKDLKEKLEELQRSSCIKNFEFHKCINFYKQEAEECVKEIQEIAEASLMISKNCRTKECFVSDRKSWFVDVENLRRKMEVLSKGMLERMEEEYRLMLSTTITATASASSSVASSASTSMCIEFPDSSSSSSSIKQQ</sequence>
<evidence type="ECO:0000313" key="2">
    <source>
        <dbReference type="EMBL" id="DAD28535.1"/>
    </source>
</evidence>
<comment type="caution">
    <text evidence="2">The sequence shown here is derived from an EMBL/GenBank/DDBJ whole genome shotgun (WGS) entry which is preliminary data.</text>
</comment>
<name>A0A822YC00_NELNU</name>
<dbReference type="Proteomes" id="UP000607653">
    <property type="component" value="Unassembled WGS sequence"/>
</dbReference>
<evidence type="ECO:0000256" key="1">
    <source>
        <dbReference type="SAM" id="Coils"/>
    </source>
</evidence>
<organism evidence="2 3">
    <name type="scientific">Nelumbo nucifera</name>
    <name type="common">Sacred lotus</name>
    <dbReference type="NCBI Taxonomy" id="4432"/>
    <lineage>
        <taxon>Eukaryota</taxon>
        <taxon>Viridiplantae</taxon>
        <taxon>Streptophyta</taxon>
        <taxon>Embryophyta</taxon>
        <taxon>Tracheophyta</taxon>
        <taxon>Spermatophyta</taxon>
        <taxon>Magnoliopsida</taxon>
        <taxon>Proteales</taxon>
        <taxon>Nelumbonaceae</taxon>
        <taxon>Nelumbo</taxon>
    </lineage>
</organism>
<reference evidence="2 3" key="1">
    <citation type="journal article" date="2020" name="Mol. Biol. Evol.">
        <title>Distinct Expression and Methylation Patterns for Genes with Different Fates following a Single Whole-Genome Duplication in Flowering Plants.</title>
        <authorList>
            <person name="Shi T."/>
            <person name="Rahmani R.S."/>
            <person name="Gugger P.F."/>
            <person name="Wang M."/>
            <person name="Li H."/>
            <person name="Zhang Y."/>
            <person name="Li Z."/>
            <person name="Wang Q."/>
            <person name="Van de Peer Y."/>
            <person name="Marchal K."/>
            <person name="Chen J."/>
        </authorList>
    </citation>
    <scope>NUCLEOTIDE SEQUENCE [LARGE SCALE GENOMIC DNA]</scope>
    <source>
        <tissue evidence="2">Leaf</tissue>
    </source>
</reference>
<keyword evidence="1" id="KW-0175">Coiled coil</keyword>
<accession>A0A822YC00</accession>
<dbReference type="AlphaFoldDB" id="A0A822YC00"/>
<feature type="coiled-coil region" evidence="1">
    <location>
        <begin position="121"/>
        <end position="173"/>
    </location>
</feature>
<dbReference type="PANTHER" id="PTHR35468">
    <property type="entry name" value="MYOSIN-LIKE PROTEIN"/>
    <property type="match status" value="1"/>
</dbReference>
<keyword evidence="3" id="KW-1185">Reference proteome</keyword>
<proteinExistence type="predicted"/>
<gene>
    <name evidence="2" type="ORF">HUJ06_030003</name>
</gene>
<protein>
    <submittedName>
        <fullName evidence="2">Uncharacterized protein</fullName>
    </submittedName>
</protein>
<evidence type="ECO:0000313" key="3">
    <source>
        <dbReference type="Proteomes" id="UP000607653"/>
    </source>
</evidence>
<dbReference type="EMBL" id="DUZY01000002">
    <property type="protein sequence ID" value="DAD28535.1"/>
    <property type="molecule type" value="Genomic_DNA"/>
</dbReference>